<dbReference type="CDD" id="cd12148">
    <property type="entry name" value="fungal_TF_MHR"/>
    <property type="match status" value="1"/>
</dbReference>
<organism evidence="9 10">
    <name type="scientific">Cercophora scortea</name>
    <dbReference type="NCBI Taxonomy" id="314031"/>
    <lineage>
        <taxon>Eukaryota</taxon>
        <taxon>Fungi</taxon>
        <taxon>Dikarya</taxon>
        <taxon>Ascomycota</taxon>
        <taxon>Pezizomycotina</taxon>
        <taxon>Sordariomycetes</taxon>
        <taxon>Sordariomycetidae</taxon>
        <taxon>Sordariales</taxon>
        <taxon>Lasiosphaeriaceae</taxon>
        <taxon>Cercophora</taxon>
    </lineage>
</organism>
<feature type="compositionally biased region" description="Low complexity" evidence="7">
    <location>
        <begin position="442"/>
        <end position="453"/>
    </location>
</feature>
<keyword evidence="2" id="KW-0862">Zinc</keyword>
<dbReference type="PANTHER" id="PTHR37534">
    <property type="entry name" value="TRANSCRIPTIONAL ACTIVATOR PROTEIN UGA3"/>
    <property type="match status" value="1"/>
</dbReference>
<evidence type="ECO:0000313" key="9">
    <source>
        <dbReference type="EMBL" id="KAK3321182.1"/>
    </source>
</evidence>
<name>A0AAE0M6J6_9PEZI</name>
<evidence type="ECO:0000256" key="4">
    <source>
        <dbReference type="ARBA" id="ARBA00023125"/>
    </source>
</evidence>
<feature type="compositionally biased region" description="Basic and acidic residues" evidence="7">
    <location>
        <begin position="62"/>
        <end position="72"/>
    </location>
</feature>
<feature type="region of interest" description="Disordered" evidence="7">
    <location>
        <begin position="36"/>
        <end position="94"/>
    </location>
</feature>
<evidence type="ECO:0000256" key="6">
    <source>
        <dbReference type="ARBA" id="ARBA00023242"/>
    </source>
</evidence>
<dbReference type="CDD" id="cd00067">
    <property type="entry name" value="GAL4"/>
    <property type="match status" value="1"/>
</dbReference>
<comment type="caution">
    <text evidence="9">The sequence shown here is derived from an EMBL/GenBank/DDBJ whole genome shotgun (WGS) entry which is preliminary data.</text>
</comment>
<dbReference type="InterPro" id="IPR001138">
    <property type="entry name" value="Zn2Cys6_DnaBD"/>
</dbReference>
<accession>A0AAE0M6J6</accession>
<evidence type="ECO:0000259" key="8">
    <source>
        <dbReference type="Pfam" id="PF00172"/>
    </source>
</evidence>
<evidence type="ECO:0000256" key="5">
    <source>
        <dbReference type="ARBA" id="ARBA00023163"/>
    </source>
</evidence>
<feature type="domain" description="Zn(2)-C6 fungal-type" evidence="8">
    <location>
        <begin position="7"/>
        <end position="36"/>
    </location>
</feature>
<dbReference type="SUPFAM" id="SSF57701">
    <property type="entry name" value="Zn2/Cys6 DNA-binding domain"/>
    <property type="match status" value="1"/>
</dbReference>
<protein>
    <submittedName>
        <fullName evidence="9">Fungal-specific transcription factor domain-containing protein</fullName>
    </submittedName>
</protein>
<reference evidence="9" key="2">
    <citation type="submission" date="2023-06" db="EMBL/GenBank/DDBJ databases">
        <authorList>
            <consortium name="Lawrence Berkeley National Laboratory"/>
            <person name="Haridas S."/>
            <person name="Hensen N."/>
            <person name="Bonometti L."/>
            <person name="Westerberg I."/>
            <person name="Brannstrom I.O."/>
            <person name="Guillou S."/>
            <person name="Cros-Aarteil S."/>
            <person name="Calhoun S."/>
            <person name="Kuo A."/>
            <person name="Mondo S."/>
            <person name="Pangilinan J."/>
            <person name="Riley R."/>
            <person name="Labutti K."/>
            <person name="Andreopoulos B."/>
            <person name="Lipzen A."/>
            <person name="Chen C."/>
            <person name="Yanf M."/>
            <person name="Daum C."/>
            <person name="Ng V."/>
            <person name="Clum A."/>
            <person name="Steindorff A."/>
            <person name="Ohm R."/>
            <person name="Martin F."/>
            <person name="Silar P."/>
            <person name="Natvig D."/>
            <person name="Lalanne C."/>
            <person name="Gautier V."/>
            <person name="Ament-Velasquez S.L."/>
            <person name="Kruys A."/>
            <person name="Hutchinson M.I."/>
            <person name="Powell A.J."/>
            <person name="Barry K."/>
            <person name="Miller A.N."/>
            <person name="Grigoriev I.V."/>
            <person name="Debuchy R."/>
            <person name="Gladieux P."/>
            <person name="Thoren M.H."/>
            <person name="Johannesson H."/>
        </authorList>
    </citation>
    <scope>NUCLEOTIDE SEQUENCE</scope>
    <source>
        <strain evidence="9">SMH4131-1</strain>
    </source>
</reference>
<dbReference type="GO" id="GO:0008270">
    <property type="term" value="F:zinc ion binding"/>
    <property type="evidence" value="ECO:0007669"/>
    <property type="project" value="InterPro"/>
</dbReference>
<keyword evidence="10" id="KW-1185">Reference proteome</keyword>
<keyword evidence="5" id="KW-0804">Transcription</keyword>
<comment type="subcellular location">
    <subcellularLocation>
        <location evidence="1">Nucleus</location>
    </subcellularLocation>
</comment>
<dbReference type="AlphaFoldDB" id="A0AAE0M6J6"/>
<dbReference type="Gene3D" id="4.10.240.10">
    <property type="entry name" value="Zn(2)-C6 fungal-type DNA-binding domain"/>
    <property type="match status" value="1"/>
</dbReference>
<dbReference type="InterPro" id="IPR036864">
    <property type="entry name" value="Zn2-C6_fun-type_DNA-bd_sf"/>
</dbReference>
<evidence type="ECO:0000256" key="7">
    <source>
        <dbReference type="SAM" id="MobiDB-lite"/>
    </source>
</evidence>
<keyword evidence="6" id="KW-0539">Nucleus</keyword>
<dbReference type="EMBL" id="JAUEPO010000005">
    <property type="protein sequence ID" value="KAK3321182.1"/>
    <property type="molecule type" value="Genomic_DNA"/>
</dbReference>
<evidence type="ECO:0000256" key="3">
    <source>
        <dbReference type="ARBA" id="ARBA00023015"/>
    </source>
</evidence>
<dbReference type="PANTHER" id="PTHR37534:SF15">
    <property type="entry name" value="ZN(II)2CYS6 TRANSCRIPTION FACTOR (EUROFUNG)"/>
    <property type="match status" value="1"/>
</dbReference>
<dbReference type="InterPro" id="IPR021858">
    <property type="entry name" value="Fun_TF"/>
</dbReference>
<dbReference type="Pfam" id="PF00172">
    <property type="entry name" value="Zn_clus"/>
    <property type="match status" value="1"/>
</dbReference>
<dbReference type="GO" id="GO:0000981">
    <property type="term" value="F:DNA-binding transcription factor activity, RNA polymerase II-specific"/>
    <property type="evidence" value="ECO:0007669"/>
    <property type="project" value="InterPro"/>
</dbReference>
<evidence type="ECO:0000256" key="2">
    <source>
        <dbReference type="ARBA" id="ARBA00022833"/>
    </source>
</evidence>
<dbReference type="GO" id="GO:0005634">
    <property type="term" value="C:nucleus"/>
    <property type="evidence" value="ECO:0007669"/>
    <property type="project" value="UniProtKB-SubCell"/>
</dbReference>
<evidence type="ECO:0000313" key="10">
    <source>
        <dbReference type="Proteomes" id="UP001286456"/>
    </source>
</evidence>
<dbReference type="Proteomes" id="UP001286456">
    <property type="component" value="Unassembled WGS sequence"/>
</dbReference>
<feature type="region of interest" description="Disordered" evidence="7">
    <location>
        <begin position="432"/>
        <end position="460"/>
    </location>
</feature>
<keyword evidence="3" id="KW-0805">Transcription regulation</keyword>
<gene>
    <name evidence="9" type="ORF">B0T19DRAFT_403751</name>
</gene>
<dbReference type="GO" id="GO:0045944">
    <property type="term" value="P:positive regulation of transcription by RNA polymerase II"/>
    <property type="evidence" value="ECO:0007669"/>
    <property type="project" value="TreeGrafter"/>
</dbReference>
<evidence type="ECO:0000256" key="1">
    <source>
        <dbReference type="ARBA" id="ARBA00004123"/>
    </source>
</evidence>
<proteinExistence type="predicted"/>
<dbReference type="GO" id="GO:0000976">
    <property type="term" value="F:transcription cis-regulatory region binding"/>
    <property type="evidence" value="ECO:0007669"/>
    <property type="project" value="TreeGrafter"/>
</dbReference>
<sequence>MARAKESKKKCNEERPQCARCVEHKFECIYDNIKPRKRRKRESIPSISRPGDHAGVYPQARRLSEISHDSHDLNSPNSRSEAGDRVGSSDLDGSVVFSPTDSTFGSVSSPNFSLYELSNLLPTNAHLPTHSTDPRDAVDDEAQSGYHHTPGRTTTVVTPGGSTSLNPDLAMIAPCPVGSPLLEFSPPAFSEFSDRPNRRAIVDHFCNVLSHLIVFREECGNPFQQLVLPLTRKCSPVMNAIFALGSAHLEYRGVQNLEQSLYFHNRAIQGLGKLIQRNATAHRNEILAAIMLLVYYEVGALTVMCTNQGPSNPTSEFLERAFRFYDVIAALSNGTAPLSAAPAPGCLIPFSPMGAPAASPLCNVDTLLGMATTLWPIIHRLSSLPALKNELGHAVRTNAPSSKIAVLRTELRSTAEAIEAALAQWRPHLPPDFIPEDENEIQDPAPQQQQSQPTKITTSERSRLHSILHNALAYRHSAFVYLHRTIYGHPRSHPTVQQHARRALAHCGATVRHAGPMGALLWPLFVAACEAVDVDDRALARRVFEDVRRRQGMMNIERAREVVGEVWRRGDVMEKGDAMGEGKGRVVLLLLVLGGICGERLGGIWG</sequence>
<keyword evidence="4" id="KW-0238">DNA-binding</keyword>
<dbReference type="Pfam" id="PF11951">
    <property type="entry name" value="Fungal_trans_2"/>
    <property type="match status" value="1"/>
</dbReference>
<reference evidence="9" key="1">
    <citation type="journal article" date="2023" name="Mol. Phylogenet. Evol.">
        <title>Genome-scale phylogeny and comparative genomics of the fungal order Sordariales.</title>
        <authorList>
            <person name="Hensen N."/>
            <person name="Bonometti L."/>
            <person name="Westerberg I."/>
            <person name="Brannstrom I.O."/>
            <person name="Guillou S."/>
            <person name="Cros-Aarteil S."/>
            <person name="Calhoun S."/>
            <person name="Haridas S."/>
            <person name="Kuo A."/>
            <person name="Mondo S."/>
            <person name="Pangilinan J."/>
            <person name="Riley R."/>
            <person name="LaButti K."/>
            <person name="Andreopoulos B."/>
            <person name="Lipzen A."/>
            <person name="Chen C."/>
            <person name="Yan M."/>
            <person name="Daum C."/>
            <person name="Ng V."/>
            <person name="Clum A."/>
            <person name="Steindorff A."/>
            <person name="Ohm R.A."/>
            <person name="Martin F."/>
            <person name="Silar P."/>
            <person name="Natvig D.O."/>
            <person name="Lalanne C."/>
            <person name="Gautier V."/>
            <person name="Ament-Velasquez S.L."/>
            <person name="Kruys A."/>
            <person name="Hutchinson M.I."/>
            <person name="Powell A.J."/>
            <person name="Barry K."/>
            <person name="Miller A.N."/>
            <person name="Grigoriev I.V."/>
            <person name="Debuchy R."/>
            <person name="Gladieux P."/>
            <person name="Hiltunen Thoren M."/>
            <person name="Johannesson H."/>
        </authorList>
    </citation>
    <scope>NUCLEOTIDE SEQUENCE</scope>
    <source>
        <strain evidence="9">SMH4131-1</strain>
    </source>
</reference>